<dbReference type="PANTHER" id="PTHR30231">
    <property type="entry name" value="DNA POLYMERASE III SUBUNIT EPSILON"/>
    <property type="match status" value="1"/>
</dbReference>
<evidence type="ECO:0000259" key="2">
    <source>
        <dbReference type="SMART" id="SM00479"/>
    </source>
</evidence>
<dbReference type="GO" id="GO:0008408">
    <property type="term" value="F:3'-5' exonuclease activity"/>
    <property type="evidence" value="ECO:0007669"/>
    <property type="project" value="TreeGrafter"/>
</dbReference>
<comment type="caution">
    <text evidence="3">The sequence shown here is derived from an EMBL/GenBank/DDBJ whole genome shotgun (WGS) entry which is preliminary data.</text>
</comment>
<dbReference type="GO" id="GO:0003887">
    <property type="term" value="F:DNA-directed DNA polymerase activity"/>
    <property type="evidence" value="ECO:0007669"/>
    <property type="project" value="InterPro"/>
</dbReference>
<dbReference type="OrthoDB" id="9776650at2"/>
<dbReference type="Pfam" id="PF00929">
    <property type="entry name" value="RNase_T"/>
    <property type="match status" value="1"/>
</dbReference>
<dbReference type="SMART" id="SM00479">
    <property type="entry name" value="EXOIII"/>
    <property type="match status" value="1"/>
</dbReference>
<evidence type="ECO:0000256" key="1">
    <source>
        <dbReference type="ARBA" id="ARBA00022839"/>
    </source>
</evidence>
<evidence type="ECO:0000313" key="3">
    <source>
        <dbReference type="EMBL" id="TCO84980.1"/>
    </source>
</evidence>
<dbReference type="CDD" id="cd06127">
    <property type="entry name" value="DEDDh"/>
    <property type="match status" value="1"/>
</dbReference>
<dbReference type="NCBIfam" id="TIGR00573">
    <property type="entry name" value="dnaq"/>
    <property type="match status" value="1"/>
</dbReference>
<feature type="domain" description="Exonuclease" evidence="2">
    <location>
        <begin position="4"/>
        <end position="169"/>
    </location>
</feature>
<dbReference type="RefSeq" id="WP_132090118.1">
    <property type="nucleotide sequence ID" value="NZ_JANKAQ010000004.1"/>
</dbReference>
<dbReference type="Proteomes" id="UP000295711">
    <property type="component" value="Unassembled WGS sequence"/>
</dbReference>
<sequence>MVNSYVCFDLETTGLSPEKDEIIEIGAVKVEEGKVIERFSRFVKPDQPISPMVTALTGISNDMVADAGPTDQTIYDFLYFCGEYPVVGHNLMFDYRFTYRYAKKYYMDFQKEGLDTLKIARKVLPDLPSKSLENLCSHYGIVNSSAHRAYHDALATAKLYQTLKYYFGTSEEKLFTAAPLVWKQKKIQPATKRQKEYLKELAKYHKIDINSDLETLTRSEASRMIDKILFQHGRMERQRGSWPVKK</sequence>
<dbReference type="SUPFAM" id="SSF53098">
    <property type="entry name" value="Ribonuclease H-like"/>
    <property type="match status" value="1"/>
</dbReference>
<dbReference type="InterPro" id="IPR012337">
    <property type="entry name" value="RNaseH-like_sf"/>
</dbReference>
<dbReference type="InterPro" id="IPR013520">
    <property type="entry name" value="Ribonucl_H"/>
</dbReference>
<dbReference type="FunFam" id="3.30.420.10:FF:000045">
    <property type="entry name" value="3'-5' exonuclease DinG"/>
    <property type="match status" value="1"/>
</dbReference>
<keyword evidence="1" id="KW-0269">Exonuclease</keyword>
<evidence type="ECO:0000313" key="4">
    <source>
        <dbReference type="Proteomes" id="UP000295711"/>
    </source>
</evidence>
<keyword evidence="4" id="KW-1185">Reference proteome</keyword>
<accession>A0A4R2LDU1</accession>
<gene>
    <name evidence="3" type="ORF">EV212_10428</name>
</gene>
<keyword evidence="1" id="KW-0378">Hydrolase</keyword>
<dbReference type="GO" id="GO:0045004">
    <property type="term" value="P:DNA replication proofreading"/>
    <property type="evidence" value="ECO:0007669"/>
    <property type="project" value="TreeGrafter"/>
</dbReference>
<dbReference type="GO" id="GO:0003677">
    <property type="term" value="F:DNA binding"/>
    <property type="evidence" value="ECO:0007669"/>
    <property type="project" value="InterPro"/>
</dbReference>
<dbReference type="InterPro" id="IPR006054">
    <property type="entry name" value="DnaQ"/>
</dbReference>
<dbReference type="GO" id="GO:0005829">
    <property type="term" value="C:cytosol"/>
    <property type="evidence" value="ECO:0007669"/>
    <property type="project" value="TreeGrafter"/>
</dbReference>
<dbReference type="AlphaFoldDB" id="A0A4R2LDU1"/>
<organism evidence="3 4">
    <name type="scientific">Frisingicoccus caecimuris</name>
    <dbReference type="NCBI Taxonomy" id="1796636"/>
    <lineage>
        <taxon>Bacteria</taxon>
        <taxon>Bacillati</taxon>
        <taxon>Bacillota</taxon>
        <taxon>Clostridia</taxon>
        <taxon>Lachnospirales</taxon>
        <taxon>Lachnospiraceae</taxon>
        <taxon>Frisingicoccus</taxon>
    </lineage>
</organism>
<dbReference type="Gene3D" id="3.30.420.10">
    <property type="entry name" value="Ribonuclease H-like superfamily/Ribonuclease H"/>
    <property type="match status" value="1"/>
</dbReference>
<dbReference type="PANTHER" id="PTHR30231:SF41">
    <property type="entry name" value="DNA POLYMERASE III SUBUNIT EPSILON"/>
    <property type="match status" value="1"/>
</dbReference>
<keyword evidence="1" id="KW-0540">Nuclease</keyword>
<proteinExistence type="predicted"/>
<dbReference type="InterPro" id="IPR036397">
    <property type="entry name" value="RNaseH_sf"/>
</dbReference>
<reference evidence="3 4" key="1">
    <citation type="submission" date="2019-03" db="EMBL/GenBank/DDBJ databases">
        <title>Genomic Encyclopedia of Type Strains, Phase IV (KMG-IV): sequencing the most valuable type-strain genomes for metagenomic binning, comparative biology and taxonomic classification.</title>
        <authorList>
            <person name="Goeker M."/>
        </authorList>
    </citation>
    <scope>NUCLEOTIDE SEQUENCE [LARGE SCALE GENOMIC DNA]</scope>
    <source>
        <strain evidence="3 4">DSM 28559</strain>
    </source>
</reference>
<dbReference type="EMBL" id="SLXA01000004">
    <property type="protein sequence ID" value="TCO84980.1"/>
    <property type="molecule type" value="Genomic_DNA"/>
</dbReference>
<name>A0A4R2LDU1_9FIRM</name>
<protein>
    <submittedName>
        <fullName evidence="3">DNA polymerase-3 subunit alpha (Gram-positive type)</fullName>
    </submittedName>
</protein>